<feature type="domain" description="AAA-ATPase-like" evidence="1">
    <location>
        <begin position="5"/>
        <end position="220"/>
    </location>
</feature>
<evidence type="ECO:0000313" key="3">
    <source>
        <dbReference type="Proteomes" id="UP000663720"/>
    </source>
</evidence>
<reference evidence="2" key="1">
    <citation type="journal article" date="2021" name="Microb. Physiol.">
        <title>Proteogenomic Insights into the Physiology of Marine, Sulfate-Reducing, Filamentous Desulfonema limicola and Desulfonema magnum.</title>
        <authorList>
            <person name="Schnaars V."/>
            <person name="Wohlbrand L."/>
            <person name="Scheve S."/>
            <person name="Hinrichs C."/>
            <person name="Reinhardt R."/>
            <person name="Rabus R."/>
        </authorList>
    </citation>
    <scope>NUCLEOTIDE SEQUENCE</scope>
    <source>
        <strain evidence="2">5ac10</strain>
    </source>
</reference>
<dbReference type="EMBL" id="CP061799">
    <property type="protein sequence ID" value="QTA80088.1"/>
    <property type="molecule type" value="Genomic_DNA"/>
</dbReference>
<proteinExistence type="predicted"/>
<dbReference type="InterPro" id="IPR018631">
    <property type="entry name" value="AAA-ATPase-like_dom"/>
</dbReference>
<evidence type="ECO:0000313" key="2">
    <source>
        <dbReference type="EMBL" id="QTA80088.1"/>
    </source>
</evidence>
<protein>
    <submittedName>
        <fullName evidence="2">AAA ATPase-like domain-containing protein</fullName>
    </submittedName>
</protein>
<dbReference type="AlphaFoldDB" id="A0A975B795"/>
<dbReference type="KEGG" id="dli:dnl_23750"/>
<organism evidence="2 3">
    <name type="scientific">Desulfonema limicola</name>
    <dbReference type="NCBI Taxonomy" id="45656"/>
    <lineage>
        <taxon>Bacteria</taxon>
        <taxon>Pseudomonadati</taxon>
        <taxon>Thermodesulfobacteriota</taxon>
        <taxon>Desulfobacteria</taxon>
        <taxon>Desulfobacterales</taxon>
        <taxon>Desulfococcaceae</taxon>
        <taxon>Desulfonema</taxon>
    </lineage>
</organism>
<dbReference type="PANTHER" id="PTHR34825">
    <property type="entry name" value="CONSERVED PROTEIN, WITH A WEAK D-GALACTARATE DEHYDRATASE/ALTRONATE HYDROLASE DOMAIN"/>
    <property type="match status" value="1"/>
</dbReference>
<dbReference type="PANTHER" id="PTHR34825:SF2">
    <property type="entry name" value="AAA-ATPASE-LIKE DOMAIN-CONTAINING PROTEIN"/>
    <property type="match status" value="1"/>
</dbReference>
<accession>A0A975B795</accession>
<evidence type="ECO:0000259" key="1">
    <source>
        <dbReference type="Pfam" id="PF09820"/>
    </source>
</evidence>
<sequence>MYANANYLEIVEKNGYFIDKTCYITKLEAVENPVFLRPRRFGKSLWCRILECYYNIAQKQDFEKLFGHTWIGKNPTPLRNSFFVLHLDFSIVDSTGDIADIEKSFNHICNIYLQSVARRYKKWFKDMIEIDFNIQASANLTSILNTISDFDLPRLYVIIDEYDNFANQLVVSHKDVLYRELTSESSFLKTFFKTLKEGRKTGAVFNVFITGVLPITIDDLASSFNIARFITLNQEFENMLGFTQSEVDALIDEIYADYGIAPETRSEVDEIIKTHYNGYHFINPEGEAVYNSTILLNFLVQLCETKIIPKHLTDLNLRTDISWIRRLTGSNPRYTEEFVNQLTLHNKILYDDRFLVTKFDMYQFFEKSFFPISFFYLGMLTRHDEFYLKLPNLNMREIFVEYFNEIHRIDVSTKYADFCM</sequence>
<gene>
    <name evidence="2" type="ORF">dnl_23750</name>
</gene>
<dbReference type="Pfam" id="PF09820">
    <property type="entry name" value="AAA-ATPase_like"/>
    <property type="match status" value="1"/>
</dbReference>
<dbReference type="Proteomes" id="UP000663720">
    <property type="component" value="Chromosome"/>
</dbReference>
<keyword evidence="3" id="KW-1185">Reference proteome</keyword>
<name>A0A975B795_9BACT</name>